<dbReference type="SUPFAM" id="SSF48371">
    <property type="entry name" value="ARM repeat"/>
    <property type="match status" value="1"/>
</dbReference>
<dbReference type="InterPro" id="IPR016024">
    <property type="entry name" value="ARM-type_fold"/>
</dbReference>
<evidence type="ECO:0008006" key="6">
    <source>
        <dbReference type="Google" id="ProtNLM"/>
    </source>
</evidence>
<evidence type="ECO:0000256" key="3">
    <source>
        <dbReference type="SAM" id="SignalP"/>
    </source>
</evidence>
<accession>A0AAV6L0X5</accession>
<feature type="repeat" description="HEAT" evidence="1">
    <location>
        <begin position="230"/>
        <end position="268"/>
    </location>
</feature>
<reference evidence="4" key="1">
    <citation type="submission" date="2020-08" db="EMBL/GenBank/DDBJ databases">
        <title>Plant Genome Project.</title>
        <authorList>
            <person name="Zhang R.-G."/>
        </authorList>
    </citation>
    <scope>NUCLEOTIDE SEQUENCE</scope>
    <source>
        <strain evidence="4">WSP0</strain>
        <tissue evidence="4">Leaf</tissue>
    </source>
</reference>
<dbReference type="InterPro" id="IPR011989">
    <property type="entry name" value="ARM-like"/>
</dbReference>
<dbReference type="Proteomes" id="UP000823749">
    <property type="component" value="Chromosome 3"/>
</dbReference>
<proteinExistence type="predicted"/>
<dbReference type="InterPro" id="IPR051177">
    <property type="entry name" value="CIK-Related_Protein"/>
</dbReference>
<keyword evidence="3" id="KW-0732">Signal</keyword>
<protein>
    <recommendedName>
        <fullName evidence="6">ARM repeat superfamily protein</fullName>
    </recommendedName>
</protein>
<feature type="region of interest" description="Disordered" evidence="2">
    <location>
        <begin position="339"/>
        <end position="390"/>
    </location>
</feature>
<organism evidence="4 5">
    <name type="scientific">Rhododendron griersonianum</name>
    <dbReference type="NCBI Taxonomy" id="479676"/>
    <lineage>
        <taxon>Eukaryota</taxon>
        <taxon>Viridiplantae</taxon>
        <taxon>Streptophyta</taxon>
        <taxon>Embryophyta</taxon>
        <taxon>Tracheophyta</taxon>
        <taxon>Spermatophyta</taxon>
        <taxon>Magnoliopsida</taxon>
        <taxon>eudicotyledons</taxon>
        <taxon>Gunneridae</taxon>
        <taxon>Pentapetalae</taxon>
        <taxon>asterids</taxon>
        <taxon>Ericales</taxon>
        <taxon>Ericaceae</taxon>
        <taxon>Ericoideae</taxon>
        <taxon>Rhodoreae</taxon>
        <taxon>Rhododendron</taxon>
    </lineage>
</organism>
<dbReference type="AlphaFoldDB" id="A0AAV6L0X5"/>
<name>A0AAV6L0X5_9ERIC</name>
<dbReference type="EMBL" id="JACTNZ010000003">
    <property type="protein sequence ID" value="KAG5558164.1"/>
    <property type="molecule type" value="Genomic_DNA"/>
</dbReference>
<keyword evidence="5" id="KW-1185">Reference proteome</keyword>
<dbReference type="PANTHER" id="PTHR12984:SF3">
    <property type="entry name" value="N-TERMINAL KINASE-LIKE PROTEIN"/>
    <property type="match status" value="1"/>
</dbReference>
<feature type="chain" id="PRO_5043798218" description="ARM repeat superfamily protein" evidence="3">
    <location>
        <begin position="19"/>
        <end position="420"/>
    </location>
</feature>
<comment type="caution">
    <text evidence="4">The sequence shown here is derived from an EMBL/GenBank/DDBJ whole genome shotgun (WGS) entry which is preliminary data.</text>
</comment>
<feature type="signal peptide" evidence="3">
    <location>
        <begin position="1"/>
        <end position="18"/>
    </location>
</feature>
<gene>
    <name evidence="4" type="ORF">RHGRI_008175</name>
</gene>
<dbReference type="PROSITE" id="PS50077">
    <property type="entry name" value="HEAT_REPEAT"/>
    <property type="match status" value="1"/>
</dbReference>
<dbReference type="InterPro" id="IPR021133">
    <property type="entry name" value="HEAT_type_2"/>
</dbReference>
<evidence type="ECO:0000313" key="5">
    <source>
        <dbReference type="Proteomes" id="UP000823749"/>
    </source>
</evidence>
<feature type="compositionally biased region" description="Basic and acidic residues" evidence="2">
    <location>
        <begin position="363"/>
        <end position="386"/>
    </location>
</feature>
<dbReference type="Gene3D" id="1.25.10.10">
    <property type="entry name" value="Leucine-rich Repeat Variant"/>
    <property type="match status" value="1"/>
</dbReference>
<dbReference type="PANTHER" id="PTHR12984">
    <property type="entry name" value="SCY1-RELATED S/T PROTEIN KINASE-LIKE"/>
    <property type="match status" value="1"/>
</dbReference>
<sequence>MSLQLLPLLASSLEFGSAAAPALTALLKMGSWLSSEEFSTKVILFQHLVVAFCSLYYQQLSSSSPPTTGLFELVSCSILTGMGSHCQHKLLMSKYTCRIQLLCSFLDTEKKNICLPSCCYSDTSAFLRELTLKSMLVLAPKLSQRTISGSLLKYLSKLQVDEEPAIRTNTTILLGNIASYLNEGMRKRVLINAFTVRALRDTFSPARGAGIMALCATSSSYDVNEIATRILPNVVVLTIDPDSDVRSKAFQAVDQFLQIVKQYHEKTNAGDSTGAASGPIPLPGNALLGWAMSSLTHKGKPSEQTPLASANSSVPLSPVVSSASSVMDSSNIMPVRISSSEDIADQPAPVSPSSTDSWGELENGLHEENGNEKDGWDDIKPLEEPKPSPALANIQAAQKRSVSQPKLQGKKNLLDLFLVG</sequence>
<evidence type="ECO:0000256" key="1">
    <source>
        <dbReference type="PROSITE-ProRule" id="PRU00103"/>
    </source>
</evidence>
<evidence type="ECO:0000256" key="2">
    <source>
        <dbReference type="SAM" id="MobiDB-lite"/>
    </source>
</evidence>
<evidence type="ECO:0000313" key="4">
    <source>
        <dbReference type="EMBL" id="KAG5558164.1"/>
    </source>
</evidence>